<keyword evidence="2" id="KW-0547">Nucleotide-binding</keyword>
<dbReference type="InterPro" id="IPR017871">
    <property type="entry name" value="ABC_transporter-like_CS"/>
</dbReference>
<dbReference type="SUPFAM" id="SSF52540">
    <property type="entry name" value="P-loop containing nucleoside triphosphate hydrolases"/>
    <property type="match status" value="1"/>
</dbReference>
<dbReference type="PROSITE" id="PS50893">
    <property type="entry name" value="ABC_TRANSPORTER_2"/>
    <property type="match status" value="1"/>
</dbReference>
<dbReference type="Pfam" id="PF00005">
    <property type="entry name" value="ABC_tran"/>
    <property type="match status" value="1"/>
</dbReference>
<evidence type="ECO:0000313" key="5">
    <source>
        <dbReference type="EMBL" id="ECQ5679236.1"/>
    </source>
</evidence>
<accession>A0A5Y8WJP0</accession>
<evidence type="ECO:0000256" key="3">
    <source>
        <dbReference type="ARBA" id="ARBA00022840"/>
    </source>
</evidence>
<dbReference type="PANTHER" id="PTHR43776">
    <property type="entry name" value="TRANSPORT ATP-BINDING PROTEIN"/>
    <property type="match status" value="1"/>
</dbReference>
<dbReference type="PROSITE" id="PS00211">
    <property type="entry name" value="ABC_TRANSPORTER_1"/>
    <property type="match status" value="1"/>
</dbReference>
<protein>
    <submittedName>
        <fullName evidence="5">ATP-binding cassette domain-containing protein</fullName>
    </submittedName>
</protein>
<organism evidence="5">
    <name type="scientific">Campylobacter jejuni</name>
    <dbReference type="NCBI Taxonomy" id="197"/>
    <lineage>
        <taxon>Bacteria</taxon>
        <taxon>Pseudomonadati</taxon>
        <taxon>Campylobacterota</taxon>
        <taxon>Epsilonproteobacteria</taxon>
        <taxon>Campylobacterales</taxon>
        <taxon>Campylobacteraceae</taxon>
        <taxon>Campylobacter</taxon>
    </lineage>
</organism>
<reference evidence="5" key="1">
    <citation type="submission" date="2019-08" db="EMBL/GenBank/DDBJ databases">
        <authorList>
            <person name="Ashton P.M."/>
            <person name="Dallman T."/>
            <person name="Nair S."/>
            <person name="De Pinna E."/>
            <person name="Peters T."/>
            <person name="Grant K."/>
        </authorList>
    </citation>
    <scope>NUCLEOTIDE SEQUENCE</scope>
    <source>
        <strain evidence="5">262635</strain>
    </source>
</reference>
<dbReference type="InterPro" id="IPR003439">
    <property type="entry name" value="ABC_transporter-like_ATP-bd"/>
</dbReference>
<keyword evidence="3 5" id="KW-0067">ATP-binding</keyword>
<name>A0A5Y8WJP0_CAMJU</name>
<dbReference type="AlphaFoldDB" id="A0A5Y8WJP0"/>
<dbReference type="EMBL" id="AAKBYF010000061">
    <property type="protein sequence ID" value="ECQ5679236.1"/>
    <property type="molecule type" value="Genomic_DNA"/>
</dbReference>
<evidence type="ECO:0000256" key="1">
    <source>
        <dbReference type="ARBA" id="ARBA00022448"/>
    </source>
</evidence>
<dbReference type="GO" id="GO:0016887">
    <property type="term" value="F:ATP hydrolysis activity"/>
    <property type="evidence" value="ECO:0007669"/>
    <property type="project" value="InterPro"/>
</dbReference>
<dbReference type="InterPro" id="IPR027417">
    <property type="entry name" value="P-loop_NTPase"/>
</dbReference>
<gene>
    <name evidence="5" type="ORF">FZV55_05730</name>
</gene>
<feature type="non-terminal residue" evidence="5">
    <location>
        <position position="201"/>
    </location>
</feature>
<dbReference type="Gene3D" id="3.40.50.300">
    <property type="entry name" value="P-loop containing nucleotide triphosphate hydrolases"/>
    <property type="match status" value="1"/>
</dbReference>
<sequence>MLKVCNLSKFYELKKHWYLKKERHIIFDNVNFSLNENDNLIILGKSGAGKSTLARILCFLEDPSEGEVWYENLNLHKLDKNKQRLLRKQIQYCFQDQKMALNPYKKIRNLIQDGLENFNLQKNDNLILEFFDFFSLKKQILEQKPYELSGGEATRVGLIRALVLNPKLLILDEITSALDIKTSKEILTFLYDYQQKNNISY</sequence>
<keyword evidence="1" id="KW-0813">Transport</keyword>
<dbReference type="InterPro" id="IPR050319">
    <property type="entry name" value="ABC_transp_ATP-bind"/>
</dbReference>
<evidence type="ECO:0000259" key="4">
    <source>
        <dbReference type="PROSITE" id="PS50893"/>
    </source>
</evidence>
<comment type="caution">
    <text evidence="5">The sequence shown here is derived from an EMBL/GenBank/DDBJ whole genome shotgun (WGS) entry which is preliminary data.</text>
</comment>
<feature type="domain" description="ABC transporter" evidence="4">
    <location>
        <begin position="2"/>
        <end position="199"/>
    </location>
</feature>
<dbReference type="GO" id="GO:0005524">
    <property type="term" value="F:ATP binding"/>
    <property type="evidence" value="ECO:0007669"/>
    <property type="project" value="UniProtKB-KW"/>
</dbReference>
<proteinExistence type="predicted"/>
<evidence type="ECO:0000256" key="2">
    <source>
        <dbReference type="ARBA" id="ARBA00022741"/>
    </source>
</evidence>